<dbReference type="OMA" id="DCLNDWC"/>
<keyword evidence="2" id="KW-0539">Nucleus</keyword>
<evidence type="ECO:0000313" key="3">
    <source>
        <dbReference type="Ensembl" id="ENSVKKP00000006214.1"/>
    </source>
</evidence>
<comment type="subcellular location">
    <subcellularLocation>
        <location evidence="1">Nucleus</location>
    </subcellularLocation>
</comment>
<dbReference type="Ensembl" id="ENSVKKT00000006377.1">
    <property type="protein sequence ID" value="ENSVKKP00000006214.1"/>
    <property type="gene ID" value="ENSVKKG00000004509.1"/>
</dbReference>
<keyword evidence="4" id="KW-1185">Reference proteome</keyword>
<dbReference type="SUPFAM" id="SSF47798">
    <property type="entry name" value="Barrier-to-autointegration factor, BAF"/>
    <property type="match status" value="1"/>
</dbReference>
<reference evidence="3" key="2">
    <citation type="submission" date="2025-09" db="UniProtKB">
        <authorList>
            <consortium name="Ensembl"/>
        </authorList>
    </citation>
    <scope>IDENTIFICATION</scope>
</reference>
<evidence type="ECO:0000313" key="4">
    <source>
        <dbReference type="Proteomes" id="UP000694545"/>
    </source>
</evidence>
<dbReference type="GO" id="GO:0000793">
    <property type="term" value="C:condensed chromosome"/>
    <property type="evidence" value="ECO:0007669"/>
    <property type="project" value="TreeGrafter"/>
</dbReference>
<proteinExistence type="predicted"/>
<evidence type="ECO:0008006" key="5">
    <source>
        <dbReference type="Google" id="ProtNLM"/>
    </source>
</evidence>
<sequence length="82" mass="9246">QNVTSPRRKAPINAIWMGTGNPLGKKLEEKGFDKAYIVLGQFLMLKKAKDLFPEWLKNTCGANILQSRDCYGCLKECCASFF</sequence>
<dbReference type="Gene3D" id="1.10.150.40">
    <property type="entry name" value="Barrier-to-autointegration factor, BAF"/>
    <property type="match status" value="1"/>
</dbReference>
<dbReference type="Proteomes" id="UP000694545">
    <property type="component" value="Unplaced"/>
</dbReference>
<dbReference type="SMART" id="SM01023">
    <property type="entry name" value="BAF"/>
    <property type="match status" value="1"/>
</dbReference>
<dbReference type="PANTHER" id="PTHR47507">
    <property type="entry name" value="BARRIER TO AUTOINTEGRATION FACTOR 2"/>
    <property type="match status" value="1"/>
</dbReference>
<organism evidence="3 4">
    <name type="scientific">Varanus komodoensis</name>
    <name type="common">Komodo dragon</name>
    <dbReference type="NCBI Taxonomy" id="61221"/>
    <lineage>
        <taxon>Eukaryota</taxon>
        <taxon>Metazoa</taxon>
        <taxon>Chordata</taxon>
        <taxon>Craniata</taxon>
        <taxon>Vertebrata</taxon>
        <taxon>Euteleostomi</taxon>
        <taxon>Lepidosauria</taxon>
        <taxon>Squamata</taxon>
        <taxon>Bifurcata</taxon>
        <taxon>Unidentata</taxon>
        <taxon>Episquamata</taxon>
        <taxon>Toxicofera</taxon>
        <taxon>Anguimorpha</taxon>
        <taxon>Paleoanguimorpha</taxon>
        <taxon>Varanoidea</taxon>
        <taxon>Varanidae</taxon>
        <taxon>Varanus</taxon>
    </lineage>
</organism>
<evidence type="ECO:0000256" key="1">
    <source>
        <dbReference type="ARBA" id="ARBA00004123"/>
    </source>
</evidence>
<dbReference type="GO" id="GO:0003677">
    <property type="term" value="F:DNA binding"/>
    <property type="evidence" value="ECO:0007669"/>
    <property type="project" value="InterPro"/>
</dbReference>
<protein>
    <recommendedName>
        <fullName evidence="5">Barrier-to-autointegration factor</fullName>
    </recommendedName>
</protein>
<dbReference type="Pfam" id="PF02961">
    <property type="entry name" value="SAM_BAF"/>
    <property type="match status" value="1"/>
</dbReference>
<dbReference type="InterPro" id="IPR004122">
    <property type="entry name" value="BAF_prot"/>
</dbReference>
<accession>A0A8D2J3K1</accession>
<dbReference type="GO" id="GO:0051276">
    <property type="term" value="P:chromosome organization"/>
    <property type="evidence" value="ECO:0007669"/>
    <property type="project" value="TreeGrafter"/>
</dbReference>
<dbReference type="GO" id="GO:0005634">
    <property type="term" value="C:nucleus"/>
    <property type="evidence" value="ECO:0007669"/>
    <property type="project" value="UniProtKB-SubCell"/>
</dbReference>
<reference evidence="3" key="1">
    <citation type="submission" date="2025-08" db="UniProtKB">
        <authorList>
            <consortium name="Ensembl"/>
        </authorList>
    </citation>
    <scope>IDENTIFICATION</scope>
</reference>
<dbReference type="InterPro" id="IPR036617">
    <property type="entry name" value="BAF_sf"/>
</dbReference>
<dbReference type="InterPro" id="IPR051387">
    <property type="entry name" value="BAF"/>
</dbReference>
<name>A0A8D2J3K1_VARKO</name>
<dbReference type="AlphaFoldDB" id="A0A8D2J3K1"/>
<evidence type="ECO:0000256" key="2">
    <source>
        <dbReference type="ARBA" id="ARBA00023242"/>
    </source>
</evidence>
<dbReference type="PANTHER" id="PTHR47507:SF6">
    <property type="entry name" value="BARRIER-TO-AUTOINTEGRATION FACTOR"/>
    <property type="match status" value="1"/>
</dbReference>